<feature type="signal peptide" evidence="1">
    <location>
        <begin position="1"/>
        <end position="29"/>
    </location>
</feature>
<dbReference type="HOGENOM" id="CLU_007496_0_0_10"/>
<name>F0NZH4_WEEVC</name>
<dbReference type="Gene3D" id="2.40.160.50">
    <property type="entry name" value="membrane protein fhac: a member of the omp85/tpsb transporter family"/>
    <property type="match status" value="1"/>
</dbReference>
<dbReference type="EMBL" id="CP002455">
    <property type="protein sequence ID" value="ADX68321.1"/>
    <property type="molecule type" value="Genomic_DNA"/>
</dbReference>
<dbReference type="STRING" id="865938.Weevi_1623"/>
<evidence type="ECO:0000259" key="2">
    <source>
        <dbReference type="Pfam" id="PF03865"/>
    </source>
</evidence>
<keyword evidence="4" id="KW-1185">Reference proteome</keyword>
<evidence type="ECO:0000256" key="1">
    <source>
        <dbReference type="SAM" id="SignalP"/>
    </source>
</evidence>
<dbReference type="InterPro" id="IPR005565">
    <property type="entry name" value="Hemolysn_activator_HlyB_C"/>
</dbReference>
<dbReference type="OrthoDB" id="333971at2"/>
<feature type="chain" id="PRO_5003257728" evidence="1">
    <location>
        <begin position="30"/>
        <end position="1196"/>
    </location>
</feature>
<evidence type="ECO:0000313" key="3">
    <source>
        <dbReference type="EMBL" id="ADX68321.1"/>
    </source>
</evidence>
<dbReference type="RefSeq" id="WP_013598710.1">
    <property type="nucleotide sequence ID" value="NC_015144.1"/>
</dbReference>
<dbReference type="AlphaFoldDB" id="F0NZH4"/>
<organism evidence="3 4">
    <name type="scientific">Weeksella virosa (strain ATCC 43766 / DSM 16922 / JCM 21250 / CCUG 30538 / CDC 9751 / IAM 14551 / NBRC 16016 / NCTC 11634 / CL345/78)</name>
    <dbReference type="NCBI Taxonomy" id="865938"/>
    <lineage>
        <taxon>Bacteria</taxon>
        <taxon>Pseudomonadati</taxon>
        <taxon>Bacteroidota</taxon>
        <taxon>Flavobacteriia</taxon>
        <taxon>Flavobacteriales</taxon>
        <taxon>Weeksellaceae</taxon>
        <taxon>Weeksella</taxon>
    </lineage>
</organism>
<sequence>MGKKNRFYKQVSYTTMLALLATVVFFSCATHTAQRGKNITTNTVKINSDVVHSFYLFGDTHGLEKNSNQYQAIENELKKAPKNSSIFWLGNNAKAEVLGSLKKATTAKNYIFNGENEWKAGYDSLMIRETSYRKKSIQVLPSKICAIETLEVNDSLAVLAIDSEWFLEDWSDHPKATENCPIQTRELFFTELQNKLNDYQNRITIIAMHHPVISNGKHGGKFSVQDQLFPIENRIPMPVIGSFVNLVRATTGLTSQDLQSHRYRDFTQRVSTIIGKRENVLIFSAHDRSLQYLQDGNVRQIISGASVKATAAKIAGENDYSNGKKGFAKVKVYANGASDVEFFNWENGQAVWVHTQEMTTPRKEYLAKVYDKNIPKEKVVSVVDQKNLKKSQTYETFFGKHYRSVFGIEFPVETLDLQKRNIRPIRENINLQTINLRLQDNENAFVMIPVRKSATQLIQSIAYKNEYVANDFENTFTEKFLNDFQTTQHPFYPLIVPNIAQLVKVNQLKSTLYYVPKQELLKEYNENFGDEIYFLEQYPVVKDTLSDFTTTEEVLRKIVENKHQKIDREQYIRARLLDMLIGDWNRNEAQWTWRKSIQGQDTIYTPYSKTREFIFPKYDGLFFNLLMRLAPFRHMENYKNQIRSVKWFNKIAYPIDMALLQNTTEEEWQKQADYLQNTINKENLEKAFAQLPKKVQSKIDYQIIETILERKEKLPEYASEYQKVLDKLVILKGTNKDEKFLVERLPKGETKVLILDKENNETLFERVFDRKNTKEIRLYGMNGNDDFLQKGKGSNLIKVRMIGGVDDDTYQINTRQKIKVYDDKSNKDLSGLYMYDDYEINTYDYKKPKYNTFSVVPNAGYNPDDGVKLGLIGNYTINGFDRKPYSQKHQLQFDYFFATDAFDVKYKGTFMKAIGKWNFDVNASYTSPSFVNNYFGMGNETINYQKEHDMDYNRVRMQTYKLGPSFFKIFNNTGRLDFFANYRYAKVERNLDRIVNDDPSVHYRVFNGQNFGEIGASYLFRNYDNLSLPTMGFTFSFLAKWVNNLDYLERNFQYIEANIGFTHKLINNGRLTLASMVKGKALFGDGYEFYQATNIGGDQDLRGYRTGRFTGEQAFVHSTDLRYNLTKVKTFIPLQIGVFTGFDYGRIWMKDENSTKWHNALGGGIWINGARAITGTLSFFKGEDPGRVVFGLNFGF</sequence>
<dbReference type="PROSITE" id="PS51257">
    <property type="entry name" value="PROKAR_LIPOPROTEIN"/>
    <property type="match status" value="1"/>
</dbReference>
<evidence type="ECO:0000313" key="4">
    <source>
        <dbReference type="Proteomes" id="UP000008641"/>
    </source>
</evidence>
<dbReference type="eggNOG" id="COG4775">
    <property type="taxonomic scope" value="Bacteria"/>
</dbReference>
<reference evidence="3 4" key="1">
    <citation type="journal article" date="2011" name="Stand. Genomic Sci.">
        <title>Complete genome sequence of Weeksella virosa type strain (9751).</title>
        <authorList>
            <person name="Lang E."/>
            <person name="Teshima H."/>
            <person name="Lucas S."/>
            <person name="Lapidus A."/>
            <person name="Hammon N."/>
            <person name="Deshpande S."/>
            <person name="Nolan M."/>
            <person name="Cheng J.F."/>
            <person name="Pitluck S."/>
            <person name="Liolios K."/>
            <person name="Pagani I."/>
            <person name="Mikhailova N."/>
            <person name="Ivanova N."/>
            <person name="Mavromatis K."/>
            <person name="Pati A."/>
            <person name="Tapia R."/>
            <person name="Han C."/>
            <person name="Goodwin L."/>
            <person name="Chen A."/>
            <person name="Palaniappan K."/>
            <person name="Land M."/>
            <person name="Hauser L."/>
            <person name="Chang Y.J."/>
            <person name="Jeffries C.D."/>
            <person name="Brambilla E.M."/>
            <person name="Kopitz M."/>
            <person name="Rohde M."/>
            <person name="Goker M."/>
            <person name="Tindall B.J."/>
            <person name="Detter J.C."/>
            <person name="Woyke T."/>
            <person name="Bristow J."/>
            <person name="Eisen J.A."/>
            <person name="Markowitz V."/>
            <person name="Hugenholtz P."/>
            <person name="Klenk H.P."/>
            <person name="Kyrpides N.C."/>
        </authorList>
    </citation>
    <scope>NUCLEOTIDE SEQUENCE [LARGE SCALE GENOMIC DNA]</scope>
    <source>
        <strain evidence="4">ATCC 43766 / DSM 16922 / JCM 21250 / NBRC 16016 / NCTC 11634 / CL345/78</strain>
    </source>
</reference>
<gene>
    <name evidence="3" type="ordered locus">Weevi_1623</name>
</gene>
<dbReference type="Proteomes" id="UP000008641">
    <property type="component" value="Chromosome"/>
</dbReference>
<dbReference type="Gene3D" id="3.60.21.10">
    <property type="match status" value="1"/>
</dbReference>
<dbReference type="KEGG" id="wvi:Weevi_1623"/>
<keyword evidence="1" id="KW-0732">Signal</keyword>
<feature type="domain" description="Haemolysin activator HlyB C-terminal" evidence="2">
    <location>
        <begin position="1050"/>
        <end position="1164"/>
    </location>
</feature>
<dbReference type="InterPro" id="IPR029052">
    <property type="entry name" value="Metallo-depent_PP-like"/>
</dbReference>
<proteinExistence type="predicted"/>
<reference evidence="4" key="2">
    <citation type="journal article" date="2011" name="Stand. Genomic Sci.">
        <title>Complete genome sequence of Weeksella virosa type strain (9751T).</title>
        <authorList>
            <person name="Lang E."/>
            <person name="Teshima H."/>
            <person name="Lucas S."/>
            <person name="Lapidus A."/>
            <person name="Hammon N."/>
            <person name="Deshpande S."/>
            <person name="Nolan M."/>
            <person name="Cheng J."/>
            <person name="Pitluck S."/>
            <person name="Liolios K."/>
            <person name="Pagani I."/>
            <person name="Mikhailova N."/>
            <person name="Ivanova N."/>
            <person name="Mavromatis K."/>
            <person name="Pati A."/>
            <person name="Tapia R."/>
            <person name="Han C."/>
            <person name="Goodwin L."/>
            <person name="Chen A."/>
            <person name="Palaniappan K."/>
            <person name="Land M."/>
            <person name="Hauser L."/>
            <person name="Chang Y."/>
            <person name="Jeffries C."/>
            <person name="Brambilla E."/>
            <person name="Kopitz M."/>
            <person name="Rohde M."/>
            <person name="Goker M."/>
            <person name="Tindall B."/>
            <person name="Detter J."/>
            <person name="Woyke T."/>
            <person name="Bristow J."/>
            <person name="Eisen J."/>
            <person name="Markowitz V."/>
            <person name="Hugenholtz P."/>
            <person name="Klenk H."/>
            <person name="Kyrpides N."/>
        </authorList>
    </citation>
    <scope>NUCLEOTIDE SEQUENCE [LARGE SCALE GENOMIC DNA]</scope>
    <source>
        <strain evidence="4">ATCC 43766 / DSM 16922 / JCM 21250 / NBRC 16016 / NCTC 11634 / CL345/78</strain>
    </source>
</reference>
<accession>F0NZH4</accession>
<dbReference type="Pfam" id="PF03865">
    <property type="entry name" value="ShlB"/>
    <property type="match status" value="1"/>
</dbReference>
<dbReference type="SUPFAM" id="SSF56300">
    <property type="entry name" value="Metallo-dependent phosphatases"/>
    <property type="match status" value="1"/>
</dbReference>
<protein>
    <submittedName>
        <fullName evidence="3">Metallophosphoesterase</fullName>
    </submittedName>
</protein>